<evidence type="ECO:0000313" key="4">
    <source>
        <dbReference type="Proteomes" id="UP000274139"/>
    </source>
</evidence>
<evidence type="ECO:0000313" key="3">
    <source>
        <dbReference type="EMBL" id="RMD01609.1"/>
    </source>
</evidence>
<feature type="signal peptide" evidence="2">
    <location>
        <begin position="1"/>
        <end position="23"/>
    </location>
</feature>
<protein>
    <recommendedName>
        <fullName evidence="5">Secreted protein</fullName>
    </recommendedName>
</protein>
<gene>
    <name evidence="3" type="ORF">EAY64_01855</name>
</gene>
<evidence type="ECO:0000256" key="2">
    <source>
        <dbReference type="SAM" id="SignalP"/>
    </source>
</evidence>
<dbReference type="AlphaFoldDB" id="A0A454JNA1"/>
<sequence>MRPSLFLFASASLALLLSSTSHAAETSAPFDAPSPHHCPAEHRDASAAEHPHCAPHGPHAADEHGHQPPPPPHEPPLAAVKACLGKKVGAKTTVYLHGDSIPAICQPYDGMLLAKPQRPLALPEDRPHASE</sequence>
<feature type="chain" id="PRO_5019076208" description="Secreted protein" evidence="2">
    <location>
        <begin position="24"/>
        <end position="131"/>
    </location>
</feature>
<name>A0A454JNA1_9NEIS</name>
<feature type="compositionally biased region" description="Basic and acidic residues" evidence="1">
    <location>
        <begin position="38"/>
        <end position="52"/>
    </location>
</feature>
<dbReference type="Proteomes" id="UP000274139">
    <property type="component" value="Unassembled WGS sequence"/>
</dbReference>
<comment type="caution">
    <text evidence="3">The sequence shown here is derived from an EMBL/GenBank/DDBJ whole genome shotgun (WGS) entry which is preliminary data.</text>
</comment>
<keyword evidence="4" id="KW-1185">Reference proteome</keyword>
<reference evidence="3 4" key="1">
    <citation type="submission" date="2018-10" db="EMBL/GenBank/DDBJ databases">
        <title>Draft genome sequence of Aquitalea MWU14-2217 isolated from a wild cranberry bog in Provincetown, Massachusetts.</title>
        <authorList>
            <person name="Ebadzadsahrai G."/>
            <person name="Soby S."/>
        </authorList>
    </citation>
    <scope>NUCLEOTIDE SEQUENCE [LARGE SCALE GENOMIC DNA]</scope>
    <source>
        <strain evidence="3 4">MWU14-2217</strain>
    </source>
</reference>
<accession>A0A454JNA1</accession>
<dbReference type="RefSeq" id="WP_103523087.1">
    <property type="nucleotide sequence ID" value="NZ_JAIZDC010000007.1"/>
</dbReference>
<dbReference type="EMBL" id="RFAR01000005">
    <property type="protein sequence ID" value="RMD01609.1"/>
    <property type="molecule type" value="Genomic_DNA"/>
</dbReference>
<dbReference type="OrthoDB" id="8596099at2"/>
<proteinExistence type="predicted"/>
<organism evidence="3 4">
    <name type="scientific">Aquitalea palustris</name>
    <dbReference type="NCBI Taxonomy" id="2480983"/>
    <lineage>
        <taxon>Bacteria</taxon>
        <taxon>Pseudomonadati</taxon>
        <taxon>Pseudomonadota</taxon>
        <taxon>Betaproteobacteria</taxon>
        <taxon>Neisseriales</taxon>
        <taxon>Chromobacteriaceae</taxon>
        <taxon>Aquitalea</taxon>
    </lineage>
</organism>
<evidence type="ECO:0008006" key="5">
    <source>
        <dbReference type="Google" id="ProtNLM"/>
    </source>
</evidence>
<feature type="region of interest" description="Disordered" evidence="1">
    <location>
        <begin position="25"/>
        <end position="78"/>
    </location>
</feature>
<evidence type="ECO:0000256" key="1">
    <source>
        <dbReference type="SAM" id="MobiDB-lite"/>
    </source>
</evidence>
<keyword evidence="2" id="KW-0732">Signal</keyword>